<dbReference type="Proteomes" id="UP000255102">
    <property type="component" value="Unassembled WGS sequence"/>
</dbReference>
<sequence length="240" mass="26902">MAKIKIITLATLAAVSVAVVHSFASTQTGTQDLDKKTIEQSIKAQYPNTTIDAINQTPMTGIYEVVMGKNIAYTNSEGRYFMFGHLFDMQTQTDITAENKKAYAKIAWQDLSLDNALVFKKGNGERKFAMITDVDCGYCRMLEKELDQIDNVTIYKFLTPLQGGYSQSVSIWCSADRNNAYTNRIINGVQVPEKTCQNPIDDNLAFFESKQLTGTPTLIKPDGEVFQGYAQKSEIEEWLQ</sequence>
<gene>
    <name evidence="11" type="primary">dsbC_4</name>
    <name evidence="10" type="ORF">MOVS_10840</name>
    <name evidence="11" type="ORF">NCTC11227_02248</name>
</gene>
<evidence type="ECO:0000256" key="3">
    <source>
        <dbReference type="ARBA" id="ARBA00022729"/>
    </source>
</evidence>
<dbReference type="Pfam" id="PF13098">
    <property type="entry name" value="Thioredoxin_2"/>
    <property type="match status" value="1"/>
</dbReference>
<evidence type="ECO:0000259" key="8">
    <source>
        <dbReference type="Pfam" id="PF10411"/>
    </source>
</evidence>
<geneLocation type="plasmid" evidence="12">
    <name>pmov1</name>
</geneLocation>
<comment type="function">
    <text evidence="7">Required for disulfide bond formation in some periplasmic proteins. Acts by transferring its disulfide bond to other proteins and is reduced in the process.</text>
</comment>
<evidence type="ECO:0000256" key="5">
    <source>
        <dbReference type="ARBA" id="ARBA00023157"/>
    </source>
</evidence>
<dbReference type="Proteomes" id="UP000076765">
    <property type="component" value="Plasmid pMOV1"/>
</dbReference>
<dbReference type="SUPFAM" id="SSF54423">
    <property type="entry name" value="DsbC/DsbG N-terminal domain-like"/>
    <property type="match status" value="1"/>
</dbReference>
<dbReference type="InterPro" id="IPR051470">
    <property type="entry name" value="Thiol:disulfide_interchange"/>
</dbReference>
<dbReference type="PANTHER" id="PTHR35272">
    <property type="entry name" value="THIOL:DISULFIDE INTERCHANGE PROTEIN DSBC-RELATED"/>
    <property type="match status" value="1"/>
</dbReference>
<dbReference type="InterPro" id="IPR033954">
    <property type="entry name" value="DiS-bond_Isoase_DsbC/G"/>
</dbReference>
<dbReference type="InterPro" id="IPR012336">
    <property type="entry name" value="Thioredoxin-like_fold"/>
</dbReference>
<evidence type="ECO:0000256" key="6">
    <source>
        <dbReference type="ARBA" id="ARBA00023284"/>
    </source>
</evidence>
<dbReference type="Gene3D" id="3.10.450.70">
    <property type="entry name" value="Disulphide bond isomerase, DsbC/G, N-terminal"/>
    <property type="match status" value="1"/>
</dbReference>
<dbReference type="KEGG" id="moi:MOVS_10840"/>
<evidence type="ECO:0000256" key="7">
    <source>
        <dbReference type="RuleBase" id="RU364038"/>
    </source>
</evidence>
<dbReference type="InterPro" id="IPR018950">
    <property type="entry name" value="DiS-bond_isomerase_DsbC/G_N"/>
</dbReference>
<dbReference type="SUPFAM" id="SSF52833">
    <property type="entry name" value="Thioredoxin-like"/>
    <property type="match status" value="1"/>
</dbReference>
<dbReference type="InterPro" id="IPR009094">
    <property type="entry name" value="DiS-bond_isomerase_DsbC/G_N_sf"/>
</dbReference>
<dbReference type="EMBL" id="UGPW01000002">
    <property type="protein sequence ID" value="STY98572.1"/>
    <property type="molecule type" value="Genomic_DNA"/>
</dbReference>
<dbReference type="CDD" id="cd03020">
    <property type="entry name" value="DsbA_DsbC_DsbG"/>
    <property type="match status" value="1"/>
</dbReference>
<name>A0A378QDF4_9GAMM</name>
<feature type="signal peptide" evidence="7">
    <location>
        <begin position="1"/>
        <end position="24"/>
    </location>
</feature>
<dbReference type="GO" id="GO:0042597">
    <property type="term" value="C:periplasmic space"/>
    <property type="evidence" value="ECO:0007669"/>
    <property type="project" value="UniProtKB-SubCell"/>
</dbReference>
<dbReference type="EMBL" id="CP011159">
    <property type="protein sequence ID" value="ANB92577.1"/>
    <property type="molecule type" value="Genomic_DNA"/>
</dbReference>
<keyword evidence="6 7" id="KW-0676">Redox-active center</keyword>
<reference evidence="10 12" key="1">
    <citation type="submission" date="2015-04" db="EMBL/GenBank/DDBJ databases">
        <authorList>
            <person name="Calcutt M.J."/>
            <person name="Foecking M.F."/>
        </authorList>
    </citation>
    <scope>NUCLEOTIDE SEQUENCE [LARGE SCALE GENOMIC DNA]</scope>
    <source>
        <strain evidence="10 12">199/55</strain>
        <plasmid evidence="10">pMOV1</plasmid>
        <plasmid evidence="12">pmov1</plasmid>
    </source>
</reference>
<protein>
    <recommendedName>
        <fullName evidence="7">Thiol:disulfide interchange protein</fullName>
    </recommendedName>
</protein>
<keyword evidence="4 7" id="KW-0574">Periplasm</keyword>
<evidence type="ECO:0000259" key="9">
    <source>
        <dbReference type="Pfam" id="PF13098"/>
    </source>
</evidence>
<keyword evidence="3 7" id="KW-0732">Signal</keyword>
<comment type="similarity">
    <text evidence="2 7">Belongs to the thioredoxin family. DsbC subfamily.</text>
</comment>
<feature type="chain" id="PRO_5016478150" description="Thiol:disulfide interchange protein" evidence="7">
    <location>
        <begin position="25"/>
        <end position="240"/>
    </location>
</feature>
<evidence type="ECO:0000313" key="12">
    <source>
        <dbReference type="Proteomes" id="UP000076765"/>
    </source>
</evidence>
<evidence type="ECO:0000313" key="10">
    <source>
        <dbReference type="EMBL" id="ANB92577.1"/>
    </source>
</evidence>
<dbReference type="RefSeq" id="WP_063515094.1">
    <property type="nucleotide sequence ID" value="NZ_CP011159.1"/>
</dbReference>
<keyword evidence="5" id="KW-1015">Disulfide bond</keyword>
<dbReference type="AlphaFoldDB" id="A0A378QDF4"/>
<reference evidence="11 13" key="2">
    <citation type="submission" date="2018-06" db="EMBL/GenBank/DDBJ databases">
        <authorList>
            <consortium name="Pathogen Informatics"/>
            <person name="Doyle S."/>
        </authorList>
    </citation>
    <scope>NUCLEOTIDE SEQUENCE [LARGE SCALE GENOMIC DNA]</scope>
    <source>
        <strain evidence="11 13">NCTC11227</strain>
    </source>
</reference>
<evidence type="ECO:0000256" key="1">
    <source>
        <dbReference type="ARBA" id="ARBA00004418"/>
    </source>
</evidence>
<proteinExistence type="inferred from homology"/>
<comment type="subcellular location">
    <subcellularLocation>
        <location evidence="1 7">Periplasm</location>
    </subcellularLocation>
</comment>
<evidence type="ECO:0000313" key="13">
    <source>
        <dbReference type="Proteomes" id="UP000255102"/>
    </source>
</evidence>
<dbReference type="Gene3D" id="3.40.30.10">
    <property type="entry name" value="Glutaredoxin"/>
    <property type="match status" value="1"/>
</dbReference>
<feature type="domain" description="Thioredoxin-like fold" evidence="9">
    <location>
        <begin position="121"/>
        <end position="239"/>
    </location>
</feature>
<keyword evidence="10" id="KW-0614">Plasmid</keyword>
<dbReference type="PANTHER" id="PTHR35272:SF3">
    <property type="entry name" value="THIOL:DISULFIDE INTERCHANGE PROTEIN DSBC"/>
    <property type="match status" value="1"/>
</dbReference>
<dbReference type="InterPro" id="IPR036249">
    <property type="entry name" value="Thioredoxin-like_sf"/>
</dbReference>
<evidence type="ECO:0000313" key="11">
    <source>
        <dbReference type="EMBL" id="STY98572.1"/>
    </source>
</evidence>
<organism evidence="11 13">
    <name type="scientific">Moraxella ovis</name>
    <dbReference type="NCBI Taxonomy" id="29433"/>
    <lineage>
        <taxon>Bacteria</taxon>
        <taxon>Pseudomonadati</taxon>
        <taxon>Pseudomonadota</taxon>
        <taxon>Gammaproteobacteria</taxon>
        <taxon>Moraxellales</taxon>
        <taxon>Moraxellaceae</taxon>
        <taxon>Moraxella</taxon>
    </lineage>
</organism>
<evidence type="ECO:0000256" key="2">
    <source>
        <dbReference type="ARBA" id="ARBA00009813"/>
    </source>
</evidence>
<dbReference type="Pfam" id="PF10411">
    <property type="entry name" value="DsbC_N"/>
    <property type="match status" value="1"/>
</dbReference>
<keyword evidence="12" id="KW-1185">Reference proteome</keyword>
<geneLocation type="plasmid" evidence="10">
    <name>pMOV1</name>
</geneLocation>
<feature type="domain" description="Disulphide bond isomerase DsbC/G N-terminal" evidence="8">
    <location>
        <begin position="32"/>
        <end position="97"/>
    </location>
</feature>
<accession>A0A378QDF4</accession>
<evidence type="ECO:0000256" key="4">
    <source>
        <dbReference type="ARBA" id="ARBA00022764"/>
    </source>
</evidence>